<evidence type="ECO:0000256" key="8">
    <source>
        <dbReference type="ARBA" id="ARBA00035696"/>
    </source>
</evidence>
<evidence type="ECO:0000256" key="5">
    <source>
        <dbReference type="ARBA" id="ARBA00035573"/>
    </source>
</evidence>
<evidence type="ECO:0000256" key="1">
    <source>
        <dbReference type="ARBA" id="ARBA00001946"/>
    </source>
</evidence>
<comment type="catalytic activity">
    <reaction evidence="5">
        <text>(E)-2-methylgeranyl diphosphate + H2O = 2-methylisoborneol + diphosphate</text>
        <dbReference type="Rhea" id="RHEA:32571"/>
        <dbReference type="ChEBI" id="CHEBI:15377"/>
        <dbReference type="ChEBI" id="CHEBI:33019"/>
        <dbReference type="ChEBI" id="CHEBI:61984"/>
        <dbReference type="ChEBI" id="CHEBI:61987"/>
        <dbReference type="EC" id="4.2.3.118"/>
    </reaction>
</comment>
<comment type="cofactor">
    <cofactor evidence="1">
        <name>Mg(2+)</name>
        <dbReference type="ChEBI" id="CHEBI:18420"/>
    </cofactor>
</comment>
<dbReference type="InterPro" id="IPR047945">
    <property type="entry name" value="MIB_synthase"/>
</dbReference>
<comment type="similarity">
    <text evidence="6">Belongs to the terpene synthase family. 2-methylisoborneol synthase subfamily.</text>
</comment>
<dbReference type="EC" id="4.2.3.118" evidence="7"/>
<dbReference type="AlphaFoldDB" id="A0A7D6ZG89"/>
<dbReference type="EMBL" id="CP059399">
    <property type="protein sequence ID" value="QLY34928.1"/>
    <property type="molecule type" value="Genomic_DNA"/>
</dbReference>
<dbReference type="KEGG" id="nhu:H0264_35815"/>
<keyword evidence="4" id="KW-0456">Lyase</keyword>
<dbReference type="InterPro" id="IPR034686">
    <property type="entry name" value="Terpene_cyclase-like_2"/>
</dbReference>
<evidence type="ECO:0000256" key="2">
    <source>
        <dbReference type="ARBA" id="ARBA00022723"/>
    </source>
</evidence>
<sequence>MTELAAAAEPAAVKVNELAPGKALGGSTFRIPIRRLTADLEPYQEFEWGDGSASPVYCPPAARVDDRLAEEVDNRLAAWAESIGFTPDELAKLRNTGYGRLVMLTHTDSDDPDRLLVAAQMNTAWWMADDYYADDSALGADPTRLPQRLTMAMAALDPLPDAGEFSEPLDDLLHEDKVLRAFGSAVSHLRRHATPAQVQRACYSTFTMFVSWTAYAAWRHGGETPPAWEYLAARQHDTFYTSMTLIDPVAGYEVPANLFYDERVRRAAFRAGTASVLINDLLSVKKDSADETPVCNIVLQIAADRGCSIAQATEITVALHNRMVHEFEADHHALQAIPSPELHLYLHGLRNWMGGSFEWHNTNPRYK</sequence>
<keyword evidence="2" id="KW-0479">Metal-binding</keyword>
<organism evidence="9 10">
    <name type="scientific">Nocardia huaxiensis</name>
    <dbReference type="NCBI Taxonomy" id="2755382"/>
    <lineage>
        <taxon>Bacteria</taxon>
        <taxon>Bacillati</taxon>
        <taxon>Actinomycetota</taxon>
        <taxon>Actinomycetes</taxon>
        <taxon>Mycobacteriales</taxon>
        <taxon>Nocardiaceae</taxon>
        <taxon>Nocardia</taxon>
    </lineage>
</organism>
<dbReference type="Pfam" id="PF19086">
    <property type="entry name" value="Terpene_syn_C_2"/>
    <property type="match status" value="1"/>
</dbReference>
<dbReference type="GO" id="GO:0042214">
    <property type="term" value="P:terpene metabolic process"/>
    <property type="evidence" value="ECO:0007669"/>
    <property type="project" value="InterPro"/>
</dbReference>
<evidence type="ECO:0000256" key="7">
    <source>
        <dbReference type="ARBA" id="ARBA00035680"/>
    </source>
</evidence>
<keyword evidence="3" id="KW-0460">Magnesium</keyword>
<keyword evidence="10" id="KW-1185">Reference proteome</keyword>
<evidence type="ECO:0000256" key="4">
    <source>
        <dbReference type="ARBA" id="ARBA00023239"/>
    </source>
</evidence>
<dbReference type="Gene3D" id="1.10.600.10">
    <property type="entry name" value="Farnesyl Diphosphate Synthase"/>
    <property type="match status" value="1"/>
</dbReference>
<dbReference type="SFLD" id="SFLDS00005">
    <property type="entry name" value="Isoprenoid_Synthase_Type_I"/>
    <property type="match status" value="1"/>
</dbReference>
<dbReference type="NCBIfam" id="NF041167">
    <property type="entry name" value="f2_encap_cargo2"/>
    <property type="match status" value="1"/>
</dbReference>
<accession>A0A7D6ZG89</accession>
<evidence type="ECO:0000256" key="6">
    <source>
        <dbReference type="ARBA" id="ARBA00035653"/>
    </source>
</evidence>
<dbReference type="GO" id="GO:0046872">
    <property type="term" value="F:metal ion binding"/>
    <property type="evidence" value="ECO:0007669"/>
    <property type="project" value="UniProtKB-KW"/>
</dbReference>
<gene>
    <name evidence="9" type="ORF">H0264_35815</name>
</gene>
<evidence type="ECO:0000313" key="10">
    <source>
        <dbReference type="Proteomes" id="UP000515512"/>
    </source>
</evidence>
<protein>
    <recommendedName>
        <fullName evidence="8">2-methylisoborneol synthase</fullName>
        <ecNumber evidence="7">4.2.3.118</ecNumber>
    </recommendedName>
</protein>
<dbReference type="Proteomes" id="UP000515512">
    <property type="component" value="Chromosome"/>
</dbReference>
<evidence type="ECO:0000313" key="9">
    <source>
        <dbReference type="EMBL" id="QLY34928.1"/>
    </source>
</evidence>
<reference evidence="9 10" key="1">
    <citation type="submission" date="2020-07" db="EMBL/GenBank/DDBJ databases">
        <authorList>
            <person name="Zhuang K."/>
            <person name="Ran Y."/>
        </authorList>
    </citation>
    <scope>NUCLEOTIDE SEQUENCE [LARGE SCALE GENOMIC DNA]</scope>
    <source>
        <strain evidence="9 10">WCH-YHL-001</strain>
    </source>
</reference>
<dbReference type="InterPro" id="IPR008949">
    <property type="entry name" value="Isoprenoid_synthase_dom_sf"/>
</dbReference>
<dbReference type="GO" id="GO:0010333">
    <property type="term" value="F:terpene synthase activity"/>
    <property type="evidence" value="ECO:0007669"/>
    <property type="project" value="InterPro"/>
</dbReference>
<proteinExistence type="inferred from homology"/>
<name>A0A7D6ZG89_9NOCA</name>
<dbReference type="SFLD" id="SFLDG01020">
    <property type="entry name" value="Terpene_Cyclase_Like_2"/>
    <property type="match status" value="1"/>
</dbReference>
<evidence type="ECO:0000256" key="3">
    <source>
        <dbReference type="ARBA" id="ARBA00022842"/>
    </source>
</evidence>
<dbReference type="SUPFAM" id="SSF48576">
    <property type="entry name" value="Terpenoid synthases"/>
    <property type="match status" value="1"/>
</dbReference>